<keyword evidence="7 11" id="KW-0560">Oxidoreductase</keyword>
<dbReference type="RefSeq" id="WP_126465538.1">
    <property type="nucleotide sequence ID" value="NZ_LR134523.1"/>
</dbReference>
<comment type="function">
    <text evidence="11">Catalyzes the oxidation of 5,10-methylenetetrahydrofolate to 5,10-methenyltetrahydrofolate and then the hydrolysis of 5,10-methenyltetrahydrofolate to 10-formyltetrahydrofolate.</text>
</comment>
<dbReference type="InterPro" id="IPR036291">
    <property type="entry name" value="NAD(P)-bd_dom_sf"/>
</dbReference>
<dbReference type="OrthoDB" id="9803580at2"/>
<dbReference type="GO" id="GO:0004488">
    <property type="term" value="F:methylenetetrahydrofolate dehydrogenase (NADP+) activity"/>
    <property type="evidence" value="ECO:0007669"/>
    <property type="project" value="UniProtKB-UniRule"/>
</dbReference>
<dbReference type="PANTHER" id="PTHR48099">
    <property type="entry name" value="C-1-TETRAHYDROFOLATE SYNTHASE, CYTOPLASMIC-RELATED"/>
    <property type="match status" value="1"/>
</dbReference>
<keyword evidence="6 11" id="KW-0521">NADP</keyword>
<dbReference type="EC" id="1.5.1.5" evidence="11"/>
<name>A0A3S5C2J8_9FIRM</name>
<feature type="domain" description="Tetrahydrofolate dehydrogenase/cyclohydrolase NAD(P)-binding" evidence="13">
    <location>
        <begin position="136"/>
        <end position="271"/>
    </location>
</feature>
<dbReference type="EMBL" id="LR134523">
    <property type="protein sequence ID" value="VEJ35780.1"/>
    <property type="molecule type" value="Genomic_DNA"/>
</dbReference>
<dbReference type="GO" id="GO:0000105">
    <property type="term" value="P:L-histidine biosynthetic process"/>
    <property type="evidence" value="ECO:0007669"/>
    <property type="project" value="UniProtKB-KW"/>
</dbReference>
<keyword evidence="2 11" id="KW-0554">One-carbon metabolism</keyword>
<comment type="caution">
    <text evidence="11">Lacks conserved residue(s) required for the propagation of feature annotation.</text>
</comment>
<evidence type="ECO:0000256" key="8">
    <source>
        <dbReference type="ARBA" id="ARBA00023102"/>
    </source>
</evidence>
<dbReference type="HAMAP" id="MF_01576">
    <property type="entry name" value="THF_DHG_CYH"/>
    <property type="match status" value="1"/>
</dbReference>
<evidence type="ECO:0000256" key="3">
    <source>
        <dbReference type="ARBA" id="ARBA00022605"/>
    </source>
</evidence>
<dbReference type="GO" id="GO:0004477">
    <property type="term" value="F:methenyltetrahydrofolate cyclohydrolase activity"/>
    <property type="evidence" value="ECO:0007669"/>
    <property type="project" value="UniProtKB-UniRule"/>
</dbReference>
<feature type="binding site" evidence="11">
    <location>
        <begin position="161"/>
        <end position="163"/>
    </location>
    <ligand>
        <name>NADP(+)</name>
        <dbReference type="ChEBI" id="CHEBI:58349"/>
    </ligand>
</feature>
<dbReference type="Gene3D" id="3.40.50.10860">
    <property type="entry name" value="Leucine Dehydrogenase, chain A, domain 1"/>
    <property type="match status" value="1"/>
</dbReference>
<dbReference type="EC" id="3.5.4.9" evidence="11"/>
<comment type="catalytic activity">
    <reaction evidence="11">
        <text>(6R)-5,10-methenyltetrahydrofolate + H2O = (6R)-10-formyltetrahydrofolate + H(+)</text>
        <dbReference type="Rhea" id="RHEA:23700"/>
        <dbReference type="ChEBI" id="CHEBI:15377"/>
        <dbReference type="ChEBI" id="CHEBI:15378"/>
        <dbReference type="ChEBI" id="CHEBI:57455"/>
        <dbReference type="ChEBI" id="CHEBI:195366"/>
        <dbReference type="EC" id="3.5.4.9"/>
    </reaction>
</comment>
<evidence type="ECO:0000256" key="11">
    <source>
        <dbReference type="HAMAP-Rule" id="MF_01576"/>
    </source>
</evidence>
<evidence type="ECO:0000256" key="4">
    <source>
        <dbReference type="ARBA" id="ARBA00022755"/>
    </source>
</evidence>
<evidence type="ECO:0000313" key="15">
    <source>
        <dbReference type="Proteomes" id="UP000269544"/>
    </source>
</evidence>
<evidence type="ECO:0000259" key="12">
    <source>
        <dbReference type="Pfam" id="PF00763"/>
    </source>
</evidence>
<keyword evidence="10 11" id="KW-0511">Multifunctional enzyme</keyword>
<comment type="similarity">
    <text evidence="11">Belongs to the tetrahydrofolate dehydrogenase/cyclohydrolase family.</text>
</comment>
<dbReference type="Pfam" id="PF00763">
    <property type="entry name" value="THF_DHG_CYH"/>
    <property type="match status" value="1"/>
</dbReference>
<comment type="subunit">
    <text evidence="11">Homodimer.</text>
</comment>
<feature type="domain" description="Tetrahydrofolate dehydrogenase/cyclohydrolase catalytic" evidence="12">
    <location>
        <begin position="7"/>
        <end position="117"/>
    </location>
</feature>
<evidence type="ECO:0000256" key="9">
    <source>
        <dbReference type="ARBA" id="ARBA00023167"/>
    </source>
</evidence>
<gene>
    <name evidence="11 14" type="primary">folD</name>
    <name evidence="14" type="ORF">NCTC13079_00946</name>
</gene>
<dbReference type="PRINTS" id="PR00085">
    <property type="entry name" value="THFDHDRGNASE"/>
</dbReference>
<keyword evidence="3 11" id="KW-0028">Amino-acid biosynthesis</keyword>
<dbReference type="GO" id="GO:0035999">
    <property type="term" value="P:tetrahydrofolate interconversion"/>
    <property type="evidence" value="ECO:0007669"/>
    <property type="project" value="UniProtKB-UniRule"/>
</dbReference>
<protein>
    <recommendedName>
        <fullName evidence="11">Bifunctional protein FolD</fullName>
    </recommendedName>
    <domain>
        <recommendedName>
            <fullName evidence="11">Methylenetetrahydrofolate dehydrogenase</fullName>
            <ecNumber evidence="11">1.5.1.5</ecNumber>
        </recommendedName>
    </domain>
    <domain>
        <recommendedName>
            <fullName evidence="11">Methenyltetrahydrofolate cyclohydrolase</fullName>
            <ecNumber evidence="11">3.5.4.9</ecNumber>
        </recommendedName>
    </domain>
</protein>
<evidence type="ECO:0000256" key="10">
    <source>
        <dbReference type="ARBA" id="ARBA00023268"/>
    </source>
</evidence>
<dbReference type="SUPFAM" id="SSF51735">
    <property type="entry name" value="NAD(P)-binding Rossmann-fold domains"/>
    <property type="match status" value="1"/>
</dbReference>
<evidence type="ECO:0000256" key="7">
    <source>
        <dbReference type="ARBA" id="ARBA00023002"/>
    </source>
</evidence>
<dbReference type="InterPro" id="IPR000672">
    <property type="entry name" value="THF_DH/CycHdrlase"/>
</dbReference>
<dbReference type="CDD" id="cd01080">
    <property type="entry name" value="NAD_bind_m-THF_DH_Cyclohyd"/>
    <property type="match status" value="1"/>
</dbReference>
<evidence type="ECO:0000256" key="5">
    <source>
        <dbReference type="ARBA" id="ARBA00022801"/>
    </source>
</evidence>
<dbReference type="SUPFAM" id="SSF53223">
    <property type="entry name" value="Aminoacid dehydrogenase-like, N-terminal domain"/>
    <property type="match status" value="1"/>
</dbReference>
<keyword evidence="4 11" id="KW-0658">Purine biosynthesis</keyword>
<organism evidence="14 15">
    <name type="scientific">Aedoeadaptatus ivorii</name>
    <dbReference type="NCBI Taxonomy" id="54006"/>
    <lineage>
        <taxon>Bacteria</taxon>
        <taxon>Bacillati</taxon>
        <taxon>Bacillota</taxon>
        <taxon>Tissierellia</taxon>
        <taxon>Tissierellales</taxon>
        <taxon>Peptoniphilaceae</taxon>
        <taxon>Aedoeadaptatus</taxon>
    </lineage>
</organism>
<dbReference type="Gene3D" id="3.40.50.720">
    <property type="entry name" value="NAD(P)-binding Rossmann-like Domain"/>
    <property type="match status" value="1"/>
</dbReference>
<accession>A0A3S5C2J8</accession>
<dbReference type="InterPro" id="IPR020631">
    <property type="entry name" value="THF_DH/CycHdrlase_NAD-bd_dom"/>
</dbReference>
<reference evidence="14 15" key="1">
    <citation type="submission" date="2018-12" db="EMBL/GenBank/DDBJ databases">
        <authorList>
            <consortium name="Pathogen Informatics"/>
        </authorList>
    </citation>
    <scope>NUCLEOTIDE SEQUENCE [LARGE SCALE GENOMIC DNA]</scope>
    <source>
        <strain evidence="14 15">NCTC13079</strain>
    </source>
</reference>
<dbReference type="Proteomes" id="UP000269544">
    <property type="component" value="Chromosome"/>
</dbReference>
<evidence type="ECO:0000256" key="2">
    <source>
        <dbReference type="ARBA" id="ARBA00022563"/>
    </source>
</evidence>
<dbReference type="GO" id="GO:0009086">
    <property type="term" value="P:methionine biosynthetic process"/>
    <property type="evidence" value="ECO:0007669"/>
    <property type="project" value="UniProtKB-KW"/>
</dbReference>
<dbReference type="PANTHER" id="PTHR48099:SF5">
    <property type="entry name" value="C-1-TETRAHYDROFOLATE SYNTHASE, CYTOPLASMIC"/>
    <property type="match status" value="1"/>
</dbReference>
<dbReference type="InterPro" id="IPR046346">
    <property type="entry name" value="Aminoacid_DH-like_N_sf"/>
</dbReference>
<evidence type="ECO:0000259" key="13">
    <source>
        <dbReference type="Pfam" id="PF02882"/>
    </source>
</evidence>
<feature type="binding site" evidence="11">
    <location>
        <position position="227"/>
    </location>
    <ligand>
        <name>NADP(+)</name>
        <dbReference type="ChEBI" id="CHEBI:58349"/>
    </ligand>
</feature>
<evidence type="ECO:0000256" key="1">
    <source>
        <dbReference type="ARBA" id="ARBA00004777"/>
    </source>
</evidence>
<keyword evidence="9 11" id="KW-0486">Methionine biosynthesis</keyword>
<proteinExistence type="inferred from homology"/>
<keyword evidence="8 11" id="KW-0368">Histidine biosynthesis</keyword>
<comment type="pathway">
    <text evidence="1 11">One-carbon metabolism; tetrahydrofolate interconversion.</text>
</comment>
<evidence type="ECO:0000256" key="6">
    <source>
        <dbReference type="ARBA" id="ARBA00022857"/>
    </source>
</evidence>
<dbReference type="Pfam" id="PF02882">
    <property type="entry name" value="THF_DHG_CYH_C"/>
    <property type="match status" value="1"/>
</dbReference>
<dbReference type="KEGG" id="piv:NCTC13079_00946"/>
<sequence length="273" mass="29712">MRFGVTELREEILASLKEKARAARNEEKGYILSIHRVGENQPDLAYERGLKKSAQSAGIDVDVHCYPEDVETEALLEGIRRDNENPAVGGILVFHPLPDTVDSGAVDAAVAIEKDIDCLHPDNQRKVYAGGGVLYPATAKSALAIAEAMGPLEGKRALIVNRSMVIGKPLAMMLLDKNATVTIAHSRTRNLEEEAKRADLVVYATGKSRWIDGRFVREGQWIVDCGIAFDENGKMTGDVDTEAVEKIVEYVTPVPGGVGSLTNLLLLENMFLA</sequence>
<dbReference type="InterPro" id="IPR020630">
    <property type="entry name" value="THF_DH/CycHdrlase_cat_dom"/>
</dbReference>
<keyword evidence="5 11" id="KW-0378">Hydrolase</keyword>
<keyword evidence="15" id="KW-1185">Reference proteome</keyword>
<comment type="catalytic activity">
    <reaction evidence="11">
        <text>(6R)-5,10-methylene-5,6,7,8-tetrahydrofolate + NADP(+) = (6R)-5,10-methenyltetrahydrofolate + NADPH</text>
        <dbReference type="Rhea" id="RHEA:22812"/>
        <dbReference type="ChEBI" id="CHEBI:15636"/>
        <dbReference type="ChEBI" id="CHEBI:57455"/>
        <dbReference type="ChEBI" id="CHEBI:57783"/>
        <dbReference type="ChEBI" id="CHEBI:58349"/>
        <dbReference type="EC" id="1.5.1.5"/>
    </reaction>
</comment>
<dbReference type="GO" id="GO:0005829">
    <property type="term" value="C:cytosol"/>
    <property type="evidence" value="ECO:0007669"/>
    <property type="project" value="TreeGrafter"/>
</dbReference>
<evidence type="ECO:0000313" key="14">
    <source>
        <dbReference type="EMBL" id="VEJ35780.1"/>
    </source>
</evidence>
<dbReference type="GO" id="GO:0006164">
    <property type="term" value="P:purine nucleotide biosynthetic process"/>
    <property type="evidence" value="ECO:0007669"/>
    <property type="project" value="UniProtKB-KW"/>
</dbReference>
<dbReference type="AlphaFoldDB" id="A0A3S5C2J8"/>
<dbReference type="UniPathway" id="UPA00193"/>